<evidence type="ECO:0000313" key="4">
    <source>
        <dbReference type="Proteomes" id="UP001139534"/>
    </source>
</evidence>
<dbReference type="RefSeq" id="WP_248551277.1">
    <property type="nucleotide sequence ID" value="NZ_JALPRK010000005.1"/>
</dbReference>
<dbReference type="InterPro" id="IPR041685">
    <property type="entry name" value="AAA_GajA/Old/RecF-like"/>
</dbReference>
<dbReference type="AlphaFoldDB" id="A0A9X1XYG9"/>
<dbReference type="Pfam" id="PF13175">
    <property type="entry name" value="AAA_15"/>
    <property type="match status" value="1"/>
</dbReference>
<feature type="domain" description="Endonuclease GajA/Old nuclease/RecF-like AAA" evidence="1">
    <location>
        <begin position="1"/>
        <end position="324"/>
    </location>
</feature>
<dbReference type="PANTHER" id="PTHR43581">
    <property type="entry name" value="ATP/GTP PHOSPHATASE"/>
    <property type="match status" value="1"/>
</dbReference>
<dbReference type="InterPro" id="IPR027417">
    <property type="entry name" value="P-loop_NTPase"/>
</dbReference>
<organism evidence="3 4">
    <name type="scientific">Paenibacillus mellifer</name>
    <dbReference type="NCBI Taxonomy" id="2937794"/>
    <lineage>
        <taxon>Bacteria</taxon>
        <taxon>Bacillati</taxon>
        <taxon>Bacillota</taxon>
        <taxon>Bacilli</taxon>
        <taxon>Bacillales</taxon>
        <taxon>Paenibacillaceae</taxon>
        <taxon>Paenibacillus</taxon>
    </lineage>
</organism>
<sequence length="650" mass="73980">MYLDTVSIWNWRKFGERENGQPGVKVSFNANLNVIVGENDSGKTAIIDAIKLGLNTNSQDSLWIRDTDFHDNSKSIKIEYIFKALTEDEEAFFFEWIYFREGASYLRILLEAEQTVDINMKSKIIRSISGGEEEREQPLSDSVKQLLTVTYLKPLRDAELELSSGSRSRFAQILKNLSYFQNDSGASKSKIEDILSNAFSEIQEIIDKPVLEKMSKVIEAFFEKNRKKSPEIKPKNMKFEEALKKLELSLGDVGSGLGSSNLLFMAAELLLLSDNTIGAKIALIEEIEAHIHPQSQLRLIKYFERKSKEEGIQYILTSHSPILASSISLEHIILIYNSAAFPMRSGLTHLESDDYKFLERFLDATKSNMFFAQGIICVEGDAENLLIPTLAEVINRPLYDYGVSIINVGNLAFKRYASIFLRKDDLKLNFPVSIVTDLDMKPVSYYDENLCYFEIDHEDEQDIKKIISPVQDESLIGLFSNFDSLIIKINKIIDGKMTTEQKQAIHDILTKKNTLKYEEIITARAKKIQSSYMHEVEKTKVFISSPWTLEFAIAESGLSSLLQDSILEANYKEARNRNSKKEKWEIIPDSEKRAVEVYQFMIDHNVSKSVVSQLLSAKILDKKSELATILANDPKLKYLIDAIKHVTGGE</sequence>
<gene>
    <name evidence="3" type="ORF">M0651_07785</name>
</gene>
<dbReference type="EMBL" id="JALPRK010000005">
    <property type="protein sequence ID" value="MCK8487066.1"/>
    <property type="molecule type" value="Genomic_DNA"/>
</dbReference>
<reference evidence="3" key="1">
    <citation type="submission" date="2022-04" db="EMBL/GenBank/DDBJ databases">
        <authorList>
            <person name="Seo M.-J."/>
        </authorList>
    </citation>
    <scope>NUCLEOTIDE SEQUENCE</scope>
    <source>
        <strain evidence="3">MBLB2552</strain>
    </source>
</reference>
<dbReference type="Pfam" id="PF20469">
    <property type="entry name" value="OLD-like_TOPRIM"/>
    <property type="match status" value="1"/>
</dbReference>
<accession>A0A9X1XYG9</accession>
<dbReference type="Gene3D" id="3.40.50.300">
    <property type="entry name" value="P-loop containing nucleotide triphosphate hydrolases"/>
    <property type="match status" value="1"/>
</dbReference>
<name>A0A9X1XYG9_9BACL</name>
<protein>
    <submittedName>
        <fullName evidence="3">AAA family ATPase</fullName>
    </submittedName>
</protein>
<comment type="caution">
    <text evidence="3">The sequence shown here is derived from an EMBL/GenBank/DDBJ whole genome shotgun (WGS) entry which is preliminary data.</text>
</comment>
<dbReference type="SUPFAM" id="SSF52540">
    <property type="entry name" value="P-loop containing nucleoside triphosphate hydrolases"/>
    <property type="match status" value="1"/>
</dbReference>
<feature type="domain" description="OLD protein-like TOPRIM" evidence="2">
    <location>
        <begin position="370"/>
        <end position="439"/>
    </location>
</feature>
<dbReference type="CDD" id="cd01026">
    <property type="entry name" value="TOPRIM_OLD"/>
    <property type="match status" value="1"/>
</dbReference>
<evidence type="ECO:0000259" key="1">
    <source>
        <dbReference type="Pfam" id="PF13175"/>
    </source>
</evidence>
<proteinExistence type="predicted"/>
<evidence type="ECO:0000313" key="3">
    <source>
        <dbReference type="EMBL" id="MCK8487066.1"/>
    </source>
</evidence>
<dbReference type="PANTHER" id="PTHR43581:SF4">
    <property type="entry name" value="ATP_GTP PHOSPHATASE"/>
    <property type="match status" value="1"/>
</dbReference>
<dbReference type="InterPro" id="IPR051396">
    <property type="entry name" value="Bact_Antivir_Def_Nuclease"/>
</dbReference>
<keyword evidence="4" id="KW-1185">Reference proteome</keyword>
<dbReference type="InterPro" id="IPR034139">
    <property type="entry name" value="TOPRIM_OLD"/>
</dbReference>
<evidence type="ECO:0000259" key="2">
    <source>
        <dbReference type="Pfam" id="PF20469"/>
    </source>
</evidence>
<dbReference type="Proteomes" id="UP001139534">
    <property type="component" value="Unassembled WGS sequence"/>
</dbReference>